<feature type="non-terminal residue" evidence="1">
    <location>
        <position position="111"/>
    </location>
</feature>
<accession>X0WK01</accession>
<protein>
    <submittedName>
        <fullName evidence="1">Uncharacterized protein</fullName>
    </submittedName>
</protein>
<gene>
    <name evidence="1" type="ORF">S01H1_49599</name>
</gene>
<organism evidence="1">
    <name type="scientific">marine sediment metagenome</name>
    <dbReference type="NCBI Taxonomy" id="412755"/>
    <lineage>
        <taxon>unclassified sequences</taxon>
        <taxon>metagenomes</taxon>
        <taxon>ecological metagenomes</taxon>
    </lineage>
</organism>
<evidence type="ECO:0000313" key="1">
    <source>
        <dbReference type="EMBL" id="GAG23557.1"/>
    </source>
</evidence>
<comment type="caution">
    <text evidence="1">The sequence shown here is derived from an EMBL/GenBank/DDBJ whole genome shotgun (WGS) entry which is preliminary data.</text>
</comment>
<name>X0WK01_9ZZZZ</name>
<sequence>MSILDSSFVIDLFADGMRAKVLAGDSIVVMPAGEHHRRGKVRDITPAIVQDFADNYAHRLERGIRRQRVAVDVDHKGGAVGWYNEVAATPDGVMASFTWNKRGRALLEGDE</sequence>
<proteinExistence type="predicted"/>
<dbReference type="AlphaFoldDB" id="X0WK01"/>
<reference evidence="1" key="1">
    <citation type="journal article" date="2014" name="Front. Microbiol.">
        <title>High frequency of phylogenetically diverse reductive dehalogenase-homologous genes in deep subseafloor sedimentary metagenomes.</title>
        <authorList>
            <person name="Kawai M."/>
            <person name="Futagami T."/>
            <person name="Toyoda A."/>
            <person name="Takaki Y."/>
            <person name="Nishi S."/>
            <person name="Hori S."/>
            <person name="Arai W."/>
            <person name="Tsubouchi T."/>
            <person name="Morono Y."/>
            <person name="Uchiyama I."/>
            <person name="Ito T."/>
            <person name="Fujiyama A."/>
            <person name="Inagaki F."/>
            <person name="Takami H."/>
        </authorList>
    </citation>
    <scope>NUCLEOTIDE SEQUENCE</scope>
    <source>
        <strain evidence="1">Expedition CK06-06</strain>
    </source>
</reference>
<dbReference type="EMBL" id="BARS01031916">
    <property type="protein sequence ID" value="GAG23557.1"/>
    <property type="molecule type" value="Genomic_DNA"/>
</dbReference>